<dbReference type="AlphaFoldDB" id="A0AAC9GJP6"/>
<gene>
    <name evidence="8" type="primary">cph1_4</name>
    <name evidence="8" type="ORF">BB050_03594</name>
</gene>
<dbReference type="InterPro" id="IPR004358">
    <property type="entry name" value="Sig_transdc_His_kin-like_C"/>
</dbReference>
<dbReference type="KEGG" id="fjg:BB050_03594"/>
<protein>
    <recommendedName>
        <fullName evidence="2">histidine kinase</fullName>
        <ecNumber evidence="2">2.7.13.3</ecNumber>
    </recommendedName>
</protein>
<evidence type="ECO:0000256" key="5">
    <source>
        <dbReference type="ARBA" id="ARBA00022777"/>
    </source>
</evidence>
<dbReference type="InterPro" id="IPR005467">
    <property type="entry name" value="His_kinase_dom"/>
</dbReference>
<dbReference type="RefSeq" id="WP_066034529.1">
    <property type="nucleotide sequence ID" value="NZ_CP016907.1"/>
</dbReference>
<dbReference type="InterPro" id="IPR035965">
    <property type="entry name" value="PAS-like_dom_sf"/>
</dbReference>
<dbReference type="InterPro" id="IPR036890">
    <property type="entry name" value="HATPase_C_sf"/>
</dbReference>
<dbReference type="PROSITE" id="PS50109">
    <property type="entry name" value="HIS_KIN"/>
    <property type="match status" value="1"/>
</dbReference>
<dbReference type="NCBIfam" id="TIGR00229">
    <property type="entry name" value="sensory_box"/>
    <property type="match status" value="1"/>
</dbReference>
<dbReference type="Gene3D" id="1.10.287.130">
    <property type="match status" value="1"/>
</dbReference>
<proteinExistence type="predicted"/>
<dbReference type="EC" id="2.7.13.3" evidence="2"/>
<dbReference type="InterPro" id="IPR000014">
    <property type="entry name" value="PAS"/>
</dbReference>
<evidence type="ECO:0000259" key="7">
    <source>
        <dbReference type="PROSITE" id="PS50109"/>
    </source>
</evidence>
<dbReference type="CDD" id="cd00130">
    <property type="entry name" value="PAS"/>
    <property type="match status" value="1"/>
</dbReference>
<evidence type="ECO:0000256" key="3">
    <source>
        <dbReference type="ARBA" id="ARBA00022553"/>
    </source>
</evidence>
<dbReference type="SUPFAM" id="SSF55785">
    <property type="entry name" value="PYP-like sensor domain (PAS domain)"/>
    <property type="match status" value="1"/>
</dbReference>
<dbReference type="Pfam" id="PF00512">
    <property type="entry name" value="HisKA"/>
    <property type="match status" value="1"/>
</dbReference>
<feature type="coiled-coil region" evidence="6">
    <location>
        <begin position="148"/>
        <end position="175"/>
    </location>
</feature>
<dbReference type="Pfam" id="PF02518">
    <property type="entry name" value="HATPase_c"/>
    <property type="match status" value="1"/>
</dbReference>
<dbReference type="PANTHER" id="PTHR43304:SF1">
    <property type="entry name" value="PAC DOMAIN-CONTAINING PROTEIN"/>
    <property type="match status" value="1"/>
</dbReference>
<dbReference type="SUPFAM" id="SSF55874">
    <property type="entry name" value="ATPase domain of HSP90 chaperone/DNA topoisomerase II/histidine kinase"/>
    <property type="match status" value="1"/>
</dbReference>
<dbReference type="Proteomes" id="UP000093276">
    <property type="component" value="Chromosome"/>
</dbReference>
<dbReference type="SMART" id="SM00388">
    <property type="entry name" value="HisKA"/>
    <property type="match status" value="1"/>
</dbReference>
<dbReference type="GO" id="GO:0000155">
    <property type="term" value="F:phosphorelay sensor kinase activity"/>
    <property type="evidence" value="ECO:0007669"/>
    <property type="project" value="InterPro"/>
</dbReference>
<dbReference type="SMART" id="SM00387">
    <property type="entry name" value="HATPase_c"/>
    <property type="match status" value="1"/>
</dbReference>
<dbReference type="SMART" id="SM00091">
    <property type="entry name" value="PAS"/>
    <property type="match status" value="1"/>
</dbReference>
<dbReference type="Gene3D" id="3.30.450.20">
    <property type="entry name" value="PAS domain"/>
    <property type="match status" value="1"/>
</dbReference>
<dbReference type="InterPro" id="IPR052162">
    <property type="entry name" value="Sensor_kinase/Photoreceptor"/>
</dbReference>
<comment type="catalytic activity">
    <reaction evidence="1">
        <text>ATP + protein L-histidine = ADP + protein N-phospho-L-histidine.</text>
        <dbReference type="EC" id="2.7.13.3"/>
    </reaction>
</comment>
<dbReference type="PANTHER" id="PTHR43304">
    <property type="entry name" value="PHYTOCHROME-LIKE PROTEIN CPH1"/>
    <property type="match status" value="1"/>
</dbReference>
<dbReference type="InterPro" id="IPR036097">
    <property type="entry name" value="HisK_dim/P_sf"/>
</dbReference>
<dbReference type="SUPFAM" id="SSF47384">
    <property type="entry name" value="Homodimeric domain of signal transducing histidine kinase"/>
    <property type="match status" value="1"/>
</dbReference>
<accession>A0AAC9GJP6</accession>
<evidence type="ECO:0000256" key="4">
    <source>
        <dbReference type="ARBA" id="ARBA00022679"/>
    </source>
</evidence>
<dbReference type="InterPro" id="IPR003661">
    <property type="entry name" value="HisK_dim/P_dom"/>
</dbReference>
<sequence length="554" mass="63479">MKEIVQINLDNEMDLILAHKRCMKIAEMCGMASSLQTRFATAVSEVARCAIAKGKDSLLVLNINIIKATQKEITAIITDNVDLKSCSPDAFIYASKISHHIEYQYSNNQSVTKISLPIPSPGLLSETKIKTLIDYFKFETPLSPYDEIRKKNIELIALSEKLAESENKYKQLANTIPILICVINERNNVLLVNESLENYLDKPLLSFDRKTLMNFIHTEDIDGILEGWNKAKQNRSNFLGETRIKKDSNYIWHLISIVPNKTEDGSFNSWLVYFVDINAQKMMVETLKDNTQLKLIQHELESANSKLRFKNKELEQFAYIASHDLQEPLRKIMIMLSRAGEHLSEDQKKKYYFDRITSAAGRLSNLITDVLNYSRIENKEQYFEKVDLNKIIIDVLGDLSLVIEEKHAVINVNPLPTVFGLDTQLRQLLYNLINNALKFNAKQPSVKVFHENVPKDEHLPIGAENYEVIAISDNGIGMDSKYSNRIFDMFQRLHERDQYGGNGIGLALCRRIIENHNGIINFTSKPDEGTTFWIYFPKNKLYSAKLSLKNQSSN</sequence>
<organism evidence="8 9">
    <name type="scientific">Flavobacterium anhuiense</name>
    <dbReference type="NCBI Taxonomy" id="459526"/>
    <lineage>
        <taxon>Bacteria</taxon>
        <taxon>Pseudomonadati</taxon>
        <taxon>Bacteroidota</taxon>
        <taxon>Flavobacteriia</taxon>
        <taxon>Flavobacteriales</taxon>
        <taxon>Flavobacteriaceae</taxon>
        <taxon>Flavobacterium</taxon>
    </lineage>
</organism>
<evidence type="ECO:0000313" key="8">
    <source>
        <dbReference type="EMBL" id="AOC96683.1"/>
    </source>
</evidence>
<keyword evidence="4 8" id="KW-0808">Transferase</keyword>
<dbReference type="InterPro" id="IPR003594">
    <property type="entry name" value="HATPase_dom"/>
</dbReference>
<evidence type="ECO:0000256" key="2">
    <source>
        <dbReference type="ARBA" id="ARBA00012438"/>
    </source>
</evidence>
<dbReference type="EMBL" id="CP016907">
    <property type="protein sequence ID" value="AOC96683.1"/>
    <property type="molecule type" value="Genomic_DNA"/>
</dbReference>
<name>A0AAC9GJP6_9FLAO</name>
<keyword evidence="5" id="KW-0418">Kinase</keyword>
<dbReference type="PRINTS" id="PR00344">
    <property type="entry name" value="BCTRLSENSOR"/>
</dbReference>
<dbReference type="CDD" id="cd00082">
    <property type="entry name" value="HisKA"/>
    <property type="match status" value="1"/>
</dbReference>
<evidence type="ECO:0000256" key="6">
    <source>
        <dbReference type="SAM" id="Coils"/>
    </source>
</evidence>
<dbReference type="GeneID" id="32309474"/>
<feature type="domain" description="Histidine kinase" evidence="7">
    <location>
        <begin position="320"/>
        <end position="540"/>
    </location>
</feature>
<dbReference type="Gene3D" id="3.30.565.10">
    <property type="entry name" value="Histidine kinase-like ATPase, C-terminal domain"/>
    <property type="match status" value="1"/>
</dbReference>
<keyword evidence="6" id="KW-0175">Coiled coil</keyword>
<evidence type="ECO:0000256" key="1">
    <source>
        <dbReference type="ARBA" id="ARBA00000085"/>
    </source>
</evidence>
<reference evidence="8 9" key="1">
    <citation type="submission" date="2016-08" db="EMBL/GenBank/DDBJ databases">
        <title>Complete genome sequence of Flavobacterium johnsoniae strain GSE09, a volatile-producing biocontrol agent isolated from cucumber (Cucumis sativus).</title>
        <authorList>
            <person name="Jeong J.-J."/>
            <person name="Oh J.Y."/>
            <person name="Jim Y.J."/>
            <person name="Sang M.K."/>
            <person name="Kim K.D."/>
        </authorList>
    </citation>
    <scope>NUCLEOTIDE SEQUENCE [LARGE SCALE GENOMIC DNA]</scope>
    <source>
        <strain evidence="8 9">GSE09</strain>
    </source>
</reference>
<evidence type="ECO:0000313" key="9">
    <source>
        <dbReference type="Proteomes" id="UP000093276"/>
    </source>
</evidence>
<keyword evidence="3" id="KW-0597">Phosphoprotein</keyword>